<dbReference type="EnsemblMetazoa" id="XM_003387333.3">
    <property type="protein sequence ID" value="XP_003387381.1"/>
    <property type="gene ID" value="LOC100631661"/>
</dbReference>
<dbReference type="InParanoid" id="A0A1X7UN66"/>
<dbReference type="SMART" id="SM00757">
    <property type="entry name" value="CRA"/>
    <property type="match status" value="1"/>
</dbReference>
<dbReference type="InterPro" id="IPR006594">
    <property type="entry name" value="LisH"/>
</dbReference>
<dbReference type="OrthoDB" id="2415936at2759"/>
<name>A0A1X7UN66_AMPQE</name>
<protein>
    <recommendedName>
        <fullName evidence="1">CTLH domain-containing protein</fullName>
    </recommendedName>
</protein>
<proteinExistence type="predicted"/>
<dbReference type="Proteomes" id="UP000007879">
    <property type="component" value="Unassembled WGS sequence"/>
</dbReference>
<dbReference type="InterPro" id="IPR013144">
    <property type="entry name" value="CRA_dom"/>
</dbReference>
<evidence type="ECO:0000259" key="1">
    <source>
        <dbReference type="PROSITE" id="PS50897"/>
    </source>
</evidence>
<dbReference type="EnsemblMetazoa" id="Aqu2.1.28852_001">
    <property type="protein sequence ID" value="Aqu2.1.28852_001"/>
    <property type="gene ID" value="Aqu2.1.28852"/>
</dbReference>
<dbReference type="Pfam" id="PF10607">
    <property type="entry name" value="CTLH"/>
    <property type="match status" value="1"/>
</dbReference>
<dbReference type="PROSITE" id="PS50896">
    <property type="entry name" value="LISH"/>
    <property type="match status" value="1"/>
</dbReference>
<dbReference type="Pfam" id="PF08513">
    <property type="entry name" value="LisH"/>
    <property type="match status" value="1"/>
</dbReference>
<dbReference type="OMA" id="KMILWAQ"/>
<reference evidence="3" key="1">
    <citation type="journal article" date="2010" name="Nature">
        <title>The Amphimedon queenslandica genome and the evolution of animal complexity.</title>
        <authorList>
            <person name="Srivastava M."/>
            <person name="Simakov O."/>
            <person name="Chapman J."/>
            <person name="Fahey B."/>
            <person name="Gauthier M.E."/>
            <person name="Mitros T."/>
            <person name="Richards G.S."/>
            <person name="Conaco C."/>
            <person name="Dacre M."/>
            <person name="Hellsten U."/>
            <person name="Larroux C."/>
            <person name="Putnam N.H."/>
            <person name="Stanke M."/>
            <person name="Adamska M."/>
            <person name="Darling A."/>
            <person name="Degnan S.M."/>
            <person name="Oakley T.H."/>
            <person name="Plachetzki D.C."/>
            <person name="Zhai Y."/>
            <person name="Adamski M."/>
            <person name="Calcino A."/>
            <person name="Cummins S.F."/>
            <person name="Goodstein D.M."/>
            <person name="Harris C."/>
            <person name="Jackson D.J."/>
            <person name="Leys S.P."/>
            <person name="Shu S."/>
            <person name="Woodcroft B.J."/>
            <person name="Vervoort M."/>
            <person name="Kosik K.S."/>
            <person name="Manning G."/>
            <person name="Degnan B.M."/>
            <person name="Rokhsar D.S."/>
        </authorList>
    </citation>
    <scope>NUCLEOTIDE SEQUENCE [LARGE SCALE GENOMIC DNA]</scope>
</reference>
<dbReference type="InterPro" id="IPR006595">
    <property type="entry name" value="CTLH_C"/>
</dbReference>
<evidence type="ECO:0000313" key="2">
    <source>
        <dbReference type="EnsemblMetazoa" id="Aqu2.1.28852_001"/>
    </source>
</evidence>
<dbReference type="STRING" id="400682.A0A1X7UN66"/>
<organism evidence="2">
    <name type="scientific">Amphimedon queenslandica</name>
    <name type="common">Sponge</name>
    <dbReference type="NCBI Taxonomy" id="400682"/>
    <lineage>
        <taxon>Eukaryota</taxon>
        <taxon>Metazoa</taxon>
        <taxon>Porifera</taxon>
        <taxon>Demospongiae</taxon>
        <taxon>Heteroscleromorpha</taxon>
        <taxon>Haplosclerida</taxon>
        <taxon>Niphatidae</taxon>
        <taxon>Amphimedon</taxon>
    </lineage>
</organism>
<dbReference type="AlphaFoldDB" id="A0A1X7UN66"/>
<dbReference type="SMART" id="SM00667">
    <property type="entry name" value="LisH"/>
    <property type="match status" value="1"/>
</dbReference>
<reference evidence="2" key="2">
    <citation type="submission" date="2017-05" db="UniProtKB">
        <authorList>
            <consortium name="EnsemblMetazoa"/>
        </authorList>
    </citation>
    <scope>IDENTIFICATION</scope>
</reference>
<dbReference type="eggNOG" id="KOG2659">
    <property type="taxonomic scope" value="Eukaryota"/>
</dbReference>
<evidence type="ECO:0000313" key="3">
    <source>
        <dbReference type="Proteomes" id="UP000007879"/>
    </source>
</evidence>
<dbReference type="SMART" id="SM00668">
    <property type="entry name" value="CTLH"/>
    <property type="match status" value="1"/>
</dbReference>
<dbReference type="PROSITE" id="PS50897">
    <property type="entry name" value="CTLH"/>
    <property type="match status" value="1"/>
</dbReference>
<dbReference type="InterPro" id="IPR024964">
    <property type="entry name" value="CTLH/CRA"/>
</dbReference>
<dbReference type="FunCoup" id="A0A1X7UN66">
    <property type="interactions" value="827"/>
</dbReference>
<dbReference type="PANTHER" id="PTHR12864">
    <property type="entry name" value="RAN BINDING PROTEIN 9-RELATED"/>
    <property type="match status" value="1"/>
</dbReference>
<sequence>MEDNTTSTTTVEVTLSTSSTLEKDEWSDKVNNHSVSRSDLNSVIMDYLVREGFKEAALSFQKETGIQSGLDDSLMESQIQIRSAIETGEVQKAVETLNDLDLVILDTNPDLFFHLQLQQLLEYIRQGNVDEALAYAQSELSARGEENSKFLEELESALALLAYDDPIKSPFAYLLQHSQRLKVVSELNSAILSNQGKEEVSRLSVLMKLVLWAQSNLEKKGANFPKLTSICSSTLTHPQ</sequence>
<gene>
    <name evidence="2" type="primary">100631661</name>
</gene>
<accession>A0A1X7UN66</accession>
<dbReference type="InterPro" id="IPR050618">
    <property type="entry name" value="Ubq-SigPath_Reg"/>
</dbReference>
<keyword evidence="3" id="KW-1185">Reference proteome</keyword>
<feature type="domain" description="CTLH" evidence="1">
    <location>
        <begin position="80"/>
        <end position="131"/>
    </location>
</feature>
<dbReference type="KEGG" id="aqu:100631661"/>